<accession>A0AAV8WX76</accession>
<evidence type="ECO:0000259" key="6">
    <source>
        <dbReference type="SMART" id="SM00892"/>
    </source>
</evidence>
<keyword evidence="2" id="KW-0540">Nuclease</keyword>
<dbReference type="PANTHER" id="PTHR13966">
    <property type="entry name" value="ENDONUCLEASE RELATED"/>
    <property type="match status" value="1"/>
</dbReference>
<reference evidence="7" key="1">
    <citation type="journal article" date="2023" name="Insect Mol. Biol.">
        <title>Genome sequencing provides insights into the evolution of gene families encoding plant cell wall-degrading enzymes in longhorned beetles.</title>
        <authorList>
            <person name="Shin N.R."/>
            <person name="Okamura Y."/>
            <person name="Kirsch R."/>
            <person name="Pauchet Y."/>
        </authorList>
    </citation>
    <scope>NUCLEOTIDE SEQUENCE</scope>
    <source>
        <strain evidence="7">RBIC_L_NR</strain>
    </source>
</reference>
<dbReference type="InterPro" id="IPR040255">
    <property type="entry name" value="Non-specific_endonuclease"/>
</dbReference>
<evidence type="ECO:0000256" key="5">
    <source>
        <dbReference type="PIRSR" id="PIRSR640255-2"/>
    </source>
</evidence>
<dbReference type="InterPro" id="IPR001604">
    <property type="entry name" value="Endo_G_ENPP1-like_dom"/>
</dbReference>
<dbReference type="EMBL" id="JANEYF010004393">
    <property type="protein sequence ID" value="KAJ8931328.1"/>
    <property type="molecule type" value="Genomic_DNA"/>
</dbReference>
<gene>
    <name evidence="7" type="ORF">NQ314_015774</name>
</gene>
<name>A0AAV8WX76_9CUCU</name>
<feature type="domain" description="DNA/RNA non-specific endonuclease/pyrophosphatase/phosphodiesterase" evidence="6">
    <location>
        <begin position="361"/>
        <end position="594"/>
    </location>
</feature>
<dbReference type="GO" id="GO:0004521">
    <property type="term" value="F:RNA endonuclease activity"/>
    <property type="evidence" value="ECO:0007669"/>
    <property type="project" value="TreeGrafter"/>
</dbReference>
<proteinExistence type="inferred from homology"/>
<dbReference type="PANTHER" id="PTHR13966:SF19">
    <property type="entry name" value="NUCLEASE EXOG, MITOCHONDRIAL"/>
    <property type="match status" value="1"/>
</dbReference>
<feature type="binding site" evidence="5">
    <location>
        <position position="486"/>
    </location>
    <ligand>
        <name>Mg(2+)</name>
        <dbReference type="ChEBI" id="CHEBI:18420"/>
        <note>catalytic</note>
    </ligand>
</feature>
<dbReference type="GO" id="GO:0046872">
    <property type="term" value="F:metal ion binding"/>
    <property type="evidence" value="ECO:0007669"/>
    <property type="project" value="UniProtKB-KW"/>
</dbReference>
<dbReference type="GO" id="GO:0005634">
    <property type="term" value="C:nucleus"/>
    <property type="evidence" value="ECO:0007669"/>
    <property type="project" value="TreeGrafter"/>
</dbReference>
<dbReference type="SUPFAM" id="SSF54060">
    <property type="entry name" value="His-Me finger endonucleases"/>
    <property type="match status" value="1"/>
</dbReference>
<dbReference type="GO" id="GO:0003676">
    <property type="term" value="F:nucleic acid binding"/>
    <property type="evidence" value="ECO:0007669"/>
    <property type="project" value="InterPro"/>
</dbReference>
<dbReference type="Gene3D" id="3.40.570.10">
    <property type="entry name" value="Extracellular Endonuclease, subunit A"/>
    <property type="match status" value="1"/>
</dbReference>
<evidence type="ECO:0000256" key="1">
    <source>
        <dbReference type="ARBA" id="ARBA00010052"/>
    </source>
</evidence>
<evidence type="ECO:0000256" key="3">
    <source>
        <dbReference type="ARBA" id="ARBA00022759"/>
    </source>
</evidence>
<keyword evidence="8" id="KW-1185">Reference proteome</keyword>
<evidence type="ECO:0000313" key="7">
    <source>
        <dbReference type="EMBL" id="KAJ8931328.1"/>
    </source>
</evidence>
<dbReference type="GO" id="GO:0006309">
    <property type="term" value="P:apoptotic DNA fragmentation"/>
    <property type="evidence" value="ECO:0007669"/>
    <property type="project" value="TreeGrafter"/>
</dbReference>
<keyword evidence="3" id="KW-0378">Hydrolase</keyword>
<evidence type="ECO:0000256" key="2">
    <source>
        <dbReference type="ARBA" id="ARBA00022722"/>
    </source>
</evidence>
<dbReference type="SMART" id="SM00892">
    <property type="entry name" value="Endonuclease_NS"/>
    <property type="match status" value="1"/>
</dbReference>
<evidence type="ECO:0000313" key="8">
    <source>
        <dbReference type="Proteomes" id="UP001162156"/>
    </source>
</evidence>
<protein>
    <recommendedName>
        <fullName evidence="6">DNA/RNA non-specific endonuclease/pyrophosphatase/phosphodiesterase domain-containing protein</fullName>
    </recommendedName>
</protein>
<dbReference type="Pfam" id="PF01223">
    <property type="entry name" value="Endonuclease_NS"/>
    <property type="match status" value="1"/>
</dbReference>
<keyword evidence="3" id="KW-0255">Endonuclease</keyword>
<sequence length="607" mass="69833">MNFVKEIAQFLEELVFFHRNLNKNNVVRRKDSKVTSRKFKKLDKFKDNYKSLKDLYNKSEVNVKFRDEIKGYNNINKYLNVIESILDARLQSWRTERYEIDENSLKIPINSDSSTASLLPVMNGSETVTKQLIDAIELYDSMLEVRGKSLLTTYILKKSLTEIAKISDENADKILGRVNEKIAVNSFAKWLRNNDLRTINKARNYCKLADAIQGAKDEEIPNVDIGQIDITEDCVVLPDCTVSTNKDLGEPQPLIVNSNYTIKHPQETDVVSFYENEYFILSCPGSNLQLKNGTQQISLSEHEIASCTNNKQFTIISINTVVIFTDITCARYPIDIIRATSQTCEGGNQEIEIGFLVNSSYIRHLAICFDKYVQTTINSHYELLPNIRGRQSGFPRPSWINDRFYEFGSNSSNSNADTLYVRGNQIATISKLIGFNDTTRNPYVNNTGNLYLARGHLTAKADFTFGAQQRLTFHLINAAPQWQSFNEKNWADLEADVRNLAIDYDLTLQVYTGTYGVMTLPHEQTKEEVKIYLYNDDRDYHQMPVLYWWVSITPTSKMYQKQYFVKIFMKALTGQQRLKEILLLTDICTPVRHLSLTKPSDICQIYL</sequence>
<dbReference type="GO" id="GO:0005743">
    <property type="term" value="C:mitochondrial inner membrane"/>
    <property type="evidence" value="ECO:0007669"/>
    <property type="project" value="TreeGrafter"/>
</dbReference>
<dbReference type="InterPro" id="IPR044929">
    <property type="entry name" value="DNA/RNA_non-sp_Endonuclease_sf"/>
</dbReference>
<comment type="caution">
    <text evidence="7">The sequence shown here is derived from an EMBL/GenBank/DDBJ whole genome shotgun (WGS) entry which is preliminary data.</text>
</comment>
<comment type="similarity">
    <text evidence="1">Belongs to the DNA/RNA non-specific endonuclease family.</text>
</comment>
<keyword evidence="5" id="KW-0479">Metal-binding</keyword>
<dbReference type="AlphaFoldDB" id="A0AAV8WX76"/>
<dbReference type="InterPro" id="IPR044925">
    <property type="entry name" value="His-Me_finger_sf"/>
</dbReference>
<feature type="active site" description="Proton acceptor" evidence="4">
    <location>
        <position position="456"/>
    </location>
</feature>
<dbReference type="GO" id="GO:0000014">
    <property type="term" value="F:single-stranded DNA endodeoxyribonuclease activity"/>
    <property type="evidence" value="ECO:0007669"/>
    <property type="project" value="TreeGrafter"/>
</dbReference>
<evidence type="ECO:0000256" key="4">
    <source>
        <dbReference type="PIRSR" id="PIRSR640255-1"/>
    </source>
</evidence>
<organism evidence="7 8">
    <name type="scientific">Rhamnusium bicolor</name>
    <dbReference type="NCBI Taxonomy" id="1586634"/>
    <lineage>
        <taxon>Eukaryota</taxon>
        <taxon>Metazoa</taxon>
        <taxon>Ecdysozoa</taxon>
        <taxon>Arthropoda</taxon>
        <taxon>Hexapoda</taxon>
        <taxon>Insecta</taxon>
        <taxon>Pterygota</taxon>
        <taxon>Neoptera</taxon>
        <taxon>Endopterygota</taxon>
        <taxon>Coleoptera</taxon>
        <taxon>Polyphaga</taxon>
        <taxon>Cucujiformia</taxon>
        <taxon>Chrysomeloidea</taxon>
        <taxon>Cerambycidae</taxon>
        <taxon>Lepturinae</taxon>
        <taxon>Rhagiini</taxon>
        <taxon>Rhamnusium</taxon>
    </lineage>
</organism>
<dbReference type="Proteomes" id="UP001162156">
    <property type="component" value="Unassembled WGS sequence"/>
</dbReference>